<dbReference type="AlphaFoldDB" id="A0A484MBF5"/>
<sequence>MLPGYCVRRFRRLFCTSKSITYKHEDYKASKNILEEIKEIKGKQAVQERKLDEILGILRQKNVSVEAGSASGKGSLMGGNEEVKVQVAGPSGGGNTHGGVKSGDDIELSFDAGGPSFELLTQMPKEDAIGDDMPVNKTGIDPVAEGRDDANQGRCLDIPYTETQYDPHDLERIDRETEGMLISLQKARSVALVLCERVEGQCAEDGMCKESVDAGEPAIK</sequence>
<proteinExistence type="predicted"/>
<accession>A0A484MBF5</accession>
<evidence type="ECO:0000313" key="1">
    <source>
        <dbReference type="EMBL" id="VFQ86092.1"/>
    </source>
</evidence>
<reference evidence="1 2" key="1">
    <citation type="submission" date="2018-04" db="EMBL/GenBank/DDBJ databases">
        <authorList>
            <person name="Vogel A."/>
        </authorList>
    </citation>
    <scope>NUCLEOTIDE SEQUENCE [LARGE SCALE GENOMIC DNA]</scope>
</reference>
<dbReference type="Proteomes" id="UP000595140">
    <property type="component" value="Unassembled WGS sequence"/>
</dbReference>
<protein>
    <submittedName>
        <fullName evidence="1">Uncharacterized protein</fullName>
    </submittedName>
</protein>
<dbReference type="EMBL" id="OOIL02003078">
    <property type="protein sequence ID" value="VFQ86092.1"/>
    <property type="molecule type" value="Genomic_DNA"/>
</dbReference>
<organism evidence="1 2">
    <name type="scientific">Cuscuta campestris</name>
    <dbReference type="NCBI Taxonomy" id="132261"/>
    <lineage>
        <taxon>Eukaryota</taxon>
        <taxon>Viridiplantae</taxon>
        <taxon>Streptophyta</taxon>
        <taxon>Embryophyta</taxon>
        <taxon>Tracheophyta</taxon>
        <taxon>Spermatophyta</taxon>
        <taxon>Magnoliopsida</taxon>
        <taxon>eudicotyledons</taxon>
        <taxon>Gunneridae</taxon>
        <taxon>Pentapetalae</taxon>
        <taxon>asterids</taxon>
        <taxon>lamiids</taxon>
        <taxon>Solanales</taxon>
        <taxon>Convolvulaceae</taxon>
        <taxon>Cuscuteae</taxon>
        <taxon>Cuscuta</taxon>
        <taxon>Cuscuta subgen. Grammica</taxon>
        <taxon>Cuscuta sect. Cleistogrammica</taxon>
    </lineage>
</organism>
<evidence type="ECO:0000313" key="2">
    <source>
        <dbReference type="Proteomes" id="UP000595140"/>
    </source>
</evidence>
<keyword evidence="2" id="KW-1185">Reference proteome</keyword>
<name>A0A484MBF5_9ASTE</name>
<gene>
    <name evidence="1" type="ORF">CCAM_LOCUS27868</name>
</gene>